<evidence type="ECO:0000313" key="4">
    <source>
        <dbReference type="RefSeq" id="XP_010459707.2"/>
    </source>
</evidence>
<organism evidence="3 4">
    <name type="scientific">Camelina sativa</name>
    <name type="common">False flax</name>
    <name type="synonym">Myagrum sativum</name>
    <dbReference type="NCBI Taxonomy" id="90675"/>
    <lineage>
        <taxon>Eukaryota</taxon>
        <taxon>Viridiplantae</taxon>
        <taxon>Streptophyta</taxon>
        <taxon>Embryophyta</taxon>
        <taxon>Tracheophyta</taxon>
        <taxon>Spermatophyta</taxon>
        <taxon>Magnoliopsida</taxon>
        <taxon>eudicotyledons</taxon>
        <taxon>Gunneridae</taxon>
        <taxon>Pentapetalae</taxon>
        <taxon>rosids</taxon>
        <taxon>malvids</taxon>
        <taxon>Brassicales</taxon>
        <taxon>Brassicaceae</taxon>
        <taxon>Camelineae</taxon>
        <taxon>Camelina</taxon>
    </lineage>
</organism>
<keyword evidence="3" id="KW-1185">Reference proteome</keyword>
<dbReference type="GeneID" id="104740723"/>
<keyword evidence="1" id="KW-0812">Transmembrane</keyword>
<accession>A0ABM0VQL2</accession>
<sequence>MMNGLPFHLLDEILIKLEPKSQAMMRCTNKYFQSYLSNPENCILWARPSFFHISMLGSYHIFCQPLVSSSCDSMSIEKVLHGMNLLRREPYYILGSCSGLVLVLYIGGLVIANPLTKRFRIIDYSRSKLIPTFCPKKKLIPTIVGDDPTKRRTCVGFAVNRNRTTMTFKIVCILQMERVYGFEISDGDSWRLSETTITARSNSHLMRMKPVYLDGTLHWLRDDGSIVAFNPETEQARFIPSIFHRGEAYAQLLFAEDNKNNSLTLLSRTKKTIAVYTLLGDSKWALAKQIKNMPIDEREGFFWDLVAYDGKCLVVRDIKKGTSENVVYVCDMEANSWRVLGPAVCRYATFQDVYKITPSLFFVEEDKQHKVVVASNDKQISYLNVIMGLIDITNYGATYIFCLPLASSRDSMSLGSEAKLSREPCYFFGSCSGLLLLYIGGLFVVNPLTKRFRLLDHSGSKFMPGRNVVGMERAMCVGFTVNRNRSTKRFKIVCIHEMETVYAFEISDGYSWRLSETTITTSTKSDLMVHMKPVYLDDTLHWLRNDGSIIAFNPDTEQASLIPCIFHREPEMKLLFAADDKINRLTLVSGTKEEISVYTLVENSKWTLARRIKNITMKETELVCWNIVMYDSKHLVLREKKHSLKGVVHVYDMEVNSWGVLGSTTPWSSRVRGFYKFTPSLFFVEGDEQQKVIVASNDRRVSNLTAFMRLIDTTK</sequence>
<evidence type="ECO:0000313" key="3">
    <source>
        <dbReference type="Proteomes" id="UP000694864"/>
    </source>
</evidence>
<dbReference type="Proteomes" id="UP000694864">
    <property type="component" value="Chromosome 14"/>
</dbReference>
<keyword evidence="1" id="KW-0472">Membrane</keyword>
<dbReference type="RefSeq" id="XP_010459707.2">
    <property type="nucleotide sequence ID" value="XM_010461405.2"/>
</dbReference>
<reference evidence="4" key="2">
    <citation type="submission" date="2025-08" db="UniProtKB">
        <authorList>
            <consortium name="RefSeq"/>
        </authorList>
    </citation>
    <scope>IDENTIFICATION</scope>
    <source>
        <tissue evidence="4">Leaf</tissue>
    </source>
</reference>
<dbReference type="InterPro" id="IPR050796">
    <property type="entry name" value="SCF_F-box_component"/>
</dbReference>
<dbReference type="InterPro" id="IPR006527">
    <property type="entry name" value="F-box-assoc_dom_typ1"/>
</dbReference>
<gene>
    <name evidence="4" type="primary">LOC104740723</name>
</gene>
<feature type="transmembrane region" description="Helical" evidence="1">
    <location>
        <begin position="426"/>
        <end position="445"/>
    </location>
</feature>
<proteinExistence type="predicted"/>
<dbReference type="InterPro" id="IPR036047">
    <property type="entry name" value="F-box-like_dom_sf"/>
</dbReference>
<evidence type="ECO:0000256" key="1">
    <source>
        <dbReference type="SAM" id="Phobius"/>
    </source>
</evidence>
<protein>
    <submittedName>
        <fullName evidence="4">F-box/kelch-repeat protein At1g20940</fullName>
    </submittedName>
</protein>
<reference evidence="3" key="1">
    <citation type="journal article" date="2014" name="Nat. Commun.">
        <title>The emerging biofuel crop Camelina sativa retains a highly undifferentiated hexaploid genome structure.</title>
        <authorList>
            <person name="Kagale S."/>
            <person name="Koh C."/>
            <person name="Nixon J."/>
            <person name="Bollina V."/>
            <person name="Clarke W.E."/>
            <person name="Tuteja R."/>
            <person name="Spillane C."/>
            <person name="Robinson S.J."/>
            <person name="Links M.G."/>
            <person name="Clarke C."/>
            <person name="Higgins E.E."/>
            <person name="Huebert T."/>
            <person name="Sharpe A.G."/>
            <person name="Parkin I.A."/>
        </authorList>
    </citation>
    <scope>NUCLEOTIDE SEQUENCE [LARGE SCALE GENOMIC DNA]</scope>
    <source>
        <strain evidence="3">cv. DH55</strain>
    </source>
</reference>
<dbReference type="PANTHER" id="PTHR31672">
    <property type="entry name" value="BNACNNG10540D PROTEIN"/>
    <property type="match status" value="1"/>
</dbReference>
<feature type="domain" description="F-box associated beta-propeller type 1" evidence="2">
    <location>
        <begin position="93"/>
        <end position="272"/>
    </location>
</feature>
<dbReference type="SUPFAM" id="SSF50965">
    <property type="entry name" value="Galactose oxidase, central domain"/>
    <property type="match status" value="1"/>
</dbReference>
<dbReference type="InterPro" id="IPR011043">
    <property type="entry name" value="Gal_Oxase/kelch_b-propeller"/>
</dbReference>
<name>A0ABM0VQL2_CAMSA</name>
<feature type="domain" description="F-box associated beta-propeller type 1" evidence="2">
    <location>
        <begin position="430"/>
        <end position="597"/>
    </location>
</feature>
<feature type="transmembrane region" description="Helical" evidence="1">
    <location>
        <begin position="385"/>
        <end position="406"/>
    </location>
</feature>
<evidence type="ECO:0000259" key="2">
    <source>
        <dbReference type="Pfam" id="PF07734"/>
    </source>
</evidence>
<dbReference type="SUPFAM" id="SSF81383">
    <property type="entry name" value="F-box domain"/>
    <property type="match status" value="1"/>
</dbReference>
<keyword evidence="1" id="KW-1133">Transmembrane helix</keyword>
<dbReference type="Pfam" id="PF07734">
    <property type="entry name" value="FBA_1"/>
    <property type="match status" value="2"/>
</dbReference>
<feature type="transmembrane region" description="Helical" evidence="1">
    <location>
        <begin position="91"/>
        <end position="112"/>
    </location>
</feature>